<dbReference type="GO" id="GO:0031505">
    <property type="term" value="P:fungal-type cell wall organization"/>
    <property type="evidence" value="ECO:0007669"/>
    <property type="project" value="TreeGrafter"/>
</dbReference>
<dbReference type="GO" id="GO:0016757">
    <property type="term" value="F:glycosyltransferase activity"/>
    <property type="evidence" value="ECO:0007669"/>
    <property type="project" value="TreeGrafter"/>
</dbReference>
<organism evidence="5 6">
    <name type="scientific">Choanephora cucurbitarum</name>
    <dbReference type="NCBI Taxonomy" id="101091"/>
    <lineage>
        <taxon>Eukaryota</taxon>
        <taxon>Fungi</taxon>
        <taxon>Fungi incertae sedis</taxon>
        <taxon>Mucoromycota</taxon>
        <taxon>Mucoromycotina</taxon>
        <taxon>Mucoromycetes</taxon>
        <taxon>Mucorales</taxon>
        <taxon>Mucorineae</taxon>
        <taxon>Choanephoraceae</taxon>
        <taxon>Choanephoroideae</taxon>
        <taxon>Choanephora</taxon>
    </lineage>
</organism>
<dbReference type="InParanoid" id="A0A1C7NIM8"/>
<dbReference type="STRING" id="101091.A0A1C7NIM8"/>
<dbReference type="SUPFAM" id="SSF49899">
    <property type="entry name" value="Concanavalin A-like lectins/glucanases"/>
    <property type="match status" value="1"/>
</dbReference>
<dbReference type="GO" id="GO:0005975">
    <property type="term" value="P:carbohydrate metabolic process"/>
    <property type="evidence" value="ECO:0007669"/>
    <property type="project" value="InterPro"/>
</dbReference>
<reference evidence="5 6" key="1">
    <citation type="submission" date="2016-03" db="EMBL/GenBank/DDBJ databases">
        <title>Choanephora cucurbitarum.</title>
        <authorList>
            <person name="Min B."/>
            <person name="Park H."/>
            <person name="Park J.-H."/>
            <person name="Shin H.-D."/>
            <person name="Choi I.-G."/>
        </authorList>
    </citation>
    <scope>NUCLEOTIDE SEQUENCE [LARGE SCALE GENOMIC DNA]</scope>
    <source>
        <strain evidence="5 6">KUS-F28377</strain>
    </source>
</reference>
<comment type="caution">
    <text evidence="5">The sequence shown here is derived from an EMBL/GenBank/DDBJ whole genome shotgun (WGS) entry which is preliminary data.</text>
</comment>
<dbReference type="InterPro" id="IPR050546">
    <property type="entry name" value="Glycosyl_Hydrlase_16"/>
</dbReference>
<accession>A0A1C7NIM8</accession>
<dbReference type="PANTHER" id="PTHR10963:SF22">
    <property type="entry name" value="GLYCOSIDASE CRH2-RELATED"/>
    <property type="match status" value="1"/>
</dbReference>
<evidence type="ECO:0000313" key="5">
    <source>
        <dbReference type="EMBL" id="OBZ88982.1"/>
    </source>
</evidence>
<dbReference type="AlphaFoldDB" id="A0A1C7NIM8"/>
<keyword evidence="1" id="KW-0732">Signal</keyword>
<name>A0A1C7NIM8_9FUNG</name>
<keyword evidence="2" id="KW-0378">Hydrolase</keyword>
<sequence>MNIHRPSLARRDKPACISKLYDFSKSRSLEDWIYTSGTHEINDNGVQMKLMKPEGVKREYMVEDKEKLPINSVASEGFTFNHTGTMLYGKFSTVVKSAPAPGAITAVILYAENGDEIDFEFLAGKKDQVTSNYFYGPNIVYGVNGQTTDCAEGNAYDDFHRYTIEWTKDKIVWSIDNKVVRTTYKNKTELDPKHGNVHQYPTHPAHISIGLWDGSSVGGTAQWAQGPIDWEKYPHGTSAYIKSVEIECSTE</sequence>
<evidence type="ECO:0000256" key="1">
    <source>
        <dbReference type="ARBA" id="ARBA00022729"/>
    </source>
</evidence>
<protein>
    <submittedName>
        <fullName evidence="5">Putative glycosidase crf1</fullName>
    </submittedName>
</protein>
<dbReference type="InterPro" id="IPR013320">
    <property type="entry name" value="ConA-like_dom_sf"/>
</dbReference>
<dbReference type="PROSITE" id="PS51762">
    <property type="entry name" value="GH16_2"/>
    <property type="match status" value="1"/>
</dbReference>
<evidence type="ECO:0000259" key="4">
    <source>
        <dbReference type="PROSITE" id="PS51762"/>
    </source>
</evidence>
<dbReference type="PANTHER" id="PTHR10963">
    <property type="entry name" value="GLYCOSYL HYDROLASE-RELATED"/>
    <property type="match status" value="1"/>
</dbReference>
<keyword evidence="6" id="KW-1185">Reference proteome</keyword>
<dbReference type="InterPro" id="IPR000757">
    <property type="entry name" value="Beta-glucanase-like"/>
</dbReference>
<proteinExistence type="predicted"/>
<dbReference type="EMBL" id="LUGH01000120">
    <property type="protein sequence ID" value="OBZ88982.1"/>
    <property type="molecule type" value="Genomic_DNA"/>
</dbReference>
<evidence type="ECO:0000256" key="2">
    <source>
        <dbReference type="ARBA" id="ARBA00022801"/>
    </source>
</evidence>
<keyword evidence="3 5" id="KW-0326">Glycosidase</keyword>
<evidence type="ECO:0000256" key="3">
    <source>
        <dbReference type="ARBA" id="ARBA00023295"/>
    </source>
</evidence>
<feature type="domain" description="GH16" evidence="4">
    <location>
        <begin position="1"/>
        <end position="239"/>
    </location>
</feature>
<dbReference type="GO" id="GO:0004553">
    <property type="term" value="F:hydrolase activity, hydrolyzing O-glycosyl compounds"/>
    <property type="evidence" value="ECO:0007669"/>
    <property type="project" value="InterPro"/>
</dbReference>
<dbReference type="GO" id="GO:0009277">
    <property type="term" value="C:fungal-type cell wall"/>
    <property type="evidence" value="ECO:0007669"/>
    <property type="project" value="TreeGrafter"/>
</dbReference>
<dbReference type="Proteomes" id="UP000093000">
    <property type="component" value="Unassembled WGS sequence"/>
</dbReference>
<dbReference type="OrthoDB" id="4781at2759"/>
<dbReference type="Gene3D" id="2.60.120.200">
    <property type="match status" value="1"/>
</dbReference>
<evidence type="ECO:0000313" key="6">
    <source>
        <dbReference type="Proteomes" id="UP000093000"/>
    </source>
</evidence>
<dbReference type="Pfam" id="PF00722">
    <property type="entry name" value="Glyco_hydro_16"/>
    <property type="match status" value="1"/>
</dbReference>
<gene>
    <name evidence="5" type="primary">crf1_0</name>
    <name evidence="5" type="ORF">A0J61_02969</name>
</gene>